<evidence type="ECO:0000256" key="11">
    <source>
        <dbReference type="PROSITE-ProRule" id="PRU01026"/>
    </source>
</evidence>
<dbReference type="PROSITE" id="PS51689">
    <property type="entry name" value="SAM_RNA_A_N6_MT"/>
    <property type="match status" value="1"/>
</dbReference>
<keyword evidence="5 11" id="KW-0949">S-adenosyl-L-methionine</keyword>
<dbReference type="InterPro" id="IPR023165">
    <property type="entry name" value="rRNA_Ade_diMease-like_C"/>
</dbReference>
<keyword evidence="10" id="KW-0804">Transcription</keyword>
<dbReference type="EMBL" id="OU900104">
    <property type="protein sequence ID" value="CAG9855879.1"/>
    <property type="molecule type" value="Genomic_DNA"/>
</dbReference>
<accession>A0A9N9XJ37</accession>
<dbReference type="GO" id="GO:0006391">
    <property type="term" value="P:transcription initiation at mitochondrial promoter"/>
    <property type="evidence" value="ECO:0007669"/>
    <property type="project" value="TreeGrafter"/>
</dbReference>
<protein>
    <recommendedName>
        <fullName evidence="12">rRNA adenine N(6)-methyltransferase</fullName>
        <ecNumber evidence="12">2.1.1.-</ecNumber>
    </recommendedName>
</protein>
<evidence type="ECO:0000256" key="7">
    <source>
        <dbReference type="ARBA" id="ARBA00022946"/>
    </source>
</evidence>
<evidence type="ECO:0000256" key="6">
    <source>
        <dbReference type="ARBA" id="ARBA00022884"/>
    </source>
</evidence>
<feature type="binding site" evidence="11">
    <location>
        <position position="61"/>
    </location>
    <ligand>
        <name>S-adenosyl-L-methionine</name>
        <dbReference type="ChEBI" id="CHEBI:59789"/>
    </ligand>
</feature>
<dbReference type="GO" id="GO:0003723">
    <property type="term" value="F:RNA binding"/>
    <property type="evidence" value="ECO:0007669"/>
    <property type="project" value="UniProtKB-UniRule"/>
</dbReference>
<feature type="binding site" evidence="11">
    <location>
        <position position="141"/>
    </location>
    <ligand>
        <name>S-adenosyl-L-methionine</name>
        <dbReference type="ChEBI" id="CHEBI:59789"/>
    </ligand>
</feature>
<keyword evidence="15" id="KW-1185">Reference proteome</keyword>
<dbReference type="Pfam" id="PF00398">
    <property type="entry name" value="RrnaAD"/>
    <property type="match status" value="1"/>
</dbReference>
<comment type="subcellular location">
    <subcellularLocation>
        <location evidence="1">Mitochondrion</location>
    </subcellularLocation>
</comment>
<organism evidence="14 15">
    <name type="scientific">Phyllotreta striolata</name>
    <name type="common">Striped flea beetle</name>
    <name type="synonym">Crioceris striolata</name>
    <dbReference type="NCBI Taxonomy" id="444603"/>
    <lineage>
        <taxon>Eukaryota</taxon>
        <taxon>Metazoa</taxon>
        <taxon>Ecdysozoa</taxon>
        <taxon>Arthropoda</taxon>
        <taxon>Hexapoda</taxon>
        <taxon>Insecta</taxon>
        <taxon>Pterygota</taxon>
        <taxon>Neoptera</taxon>
        <taxon>Endopterygota</taxon>
        <taxon>Coleoptera</taxon>
        <taxon>Polyphaga</taxon>
        <taxon>Cucujiformia</taxon>
        <taxon>Chrysomeloidea</taxon>
        <taxon>Chrysomelidae</taxon>
        <taxon>Galerucinae</taxon>
        <taxon>Alticini</taxon>
        <taxon>Phyllotreta</taxon>
    </lineage>
</organism>
<dbReference type="SUPFAM" id="SSF53335">
    <property type="entry name" value="S-adenosyl-L-methionine-dependent methyltransferases"/>
    <property type="match status" value="1"/>
</dbReference>
<dbReference type="PANTHER" id="PTHR11727:SF17">
    <property type="entry name" value="DIMETHYLADENOSINE TRANSFERASE 1, MITOCHONDRIAL"/>
    <property type="match status" value="1"/>
</dbReference>
<keyword evidence="7" id="KW-0809">Transit peptide</keyword>
<evidence type="ECO:0000256" key="12">
    <source>
        <dbReference type="RuleBase" id="RU362106"/>
    </source>
</evidence>
<evidence type="ECO:0000256" key="3">
    <source>
        <dbReference type="ARBA" id="ARBA00022603"/>
    </source>
</evidence>
<feature type="binding site" evidence="11">
    <location>
        <position position="111"/>
    </location>
    <ligand>
        <name>S-adenosyl-L-methionine</name>
        <dbReference type="ChEBI" id="CHEBI:59789"/>
    </ligand>
</feature>
<dbReference type="Proteomes" id="UP001153712">
    <property type="component" value="Chromosome 11"/>
</dbReference>
<dbReference type="FunFam" id="1.10.8.100:FF:000006">
    <property type="entry name" value="rRNA adenine N(6)-methyltransferase"/>
    <property type="match status" value="1"/>
</dbReference>
<dbReference type="NCBIfam" id="TIGR00755">
    <property type="entry name" value="ksgA"/>
    <property type="match status" value="1"/>
</dbReference>
<dbReference type="GO" id="GO:0000179">
    <property type="term" value="F:rRNA (adenine-N6,N6-)-dimethyltransferase activity"/>
    <property type="evidence" value="ECO:0007669"/>
    <property type="project" value="UniProtKB-UniRule"/>
</dbReference>
<dbReference type="InterPro" id="IPR029063">
    <property type="entry name" value="SAM-dependent_MTases_sf"/>
</dbReference>
<evidence type="ECO:0000256" key="5">
    <source>
        <dbReference type="ARBA" id="ARBA00022691"/>
    </source>
</evidence>
<comment type="similarity">
    <text evidence="11 12">Belongs to the class I-like SAM-binding methyltransferase superfamily. rRNA adenine N(6)-methyltransferase family.</text>
</comment>
<dbReference type="OrthoDB" id="16079at2759"/>
<proteinExistence type="inferred from homology"/>
<dbReference type="InterPro" id="IPR001737">
    <property type="entry name" value="KsgA/Erm"/>
</dbReference>
<keyword evidence="9" id="KW-0496">Mitochondrion</keyword>
<name>A0A9N9XJ37_PHYSR</name>
<keyword evidence="2 12" id="KW-0698">rRNA processing</keyword>
<feature type="binding site" evidence="11">
    <location>
        <position position="36"/>
    </location>
    <ligand>
        <name>S-adenosyl-L-methionine</name>
        <dbReference type="ChEBI" id="CHEBI:59789"/>
    </ligand>
</feature>
<evidence type="ECO:0000256" key="9">
    <source>
        <dbReference type="ARBA" id="ARBA00023128"/>
    </source>
</evidence>
<dbReference type="SMART" id="SM00650">
    <property type="entry name" value="rADc"/>
    <property type="match status" value="1"/>
</dbReference>
<evidence type="ECO:0000256" key="1">
    <source>
        <dbReference type="ARBA" id="ARBA00004173"/>
    </source>
</evidence>
<keyword evidence="3 11" id="KW-0489">Methyltransferase</keyword>
<evidence type="ECO:0000256" key="4">
    <source>
        <dbReference type="ARBA" id="ARBA00022679"/>
    </source>
</evidence>
<keyword evidence="4 11" id="KW-0808">Transferase</keyword>
<evidence type="ECO:0000313" key="14">
    <source>
        <dbReference type="EMBL" id="CAG9855879.1"/>
    </source>
</evidence>
<dbReference type="InterPro" id="IPR020598">
    <property type="entry name" value="rRNA_Ade_methylase_Trfase_N"/>
</dbReference>
<dbReference type="InterPro" id="IPR011530">
    <property type="entry name" value="rRNA_adenine_dimethylase"/>
</dbReference>
<dbReference type="FunFam" id="3.40.50.150:FF:000109">
    <property type="entry name" value="rRNA adenine N(6)-methyltransferase"/>
    <property type="match status" value="1"/>
</dbReference>
<feature type="binding site" evidence="11">
    <location>
        <position position="83"/>
    </location>
    <ligand>
        <name>S-adenosyl-L-methionine</name>
        <dbReference type="ChEBI" id="CHEBI:59789"/>
    </ligand>
</feature>
<evidence type="ECO:0000256" key="2">
    <source>
        <dbReference type="ARBA" id="ARBA00022552"/>
    </source>
</evidence>
<sequence length="334" mass="38662">MANQIRPVRLPPLPTIRDLVKLYRLRAIRQLSQNFLMDENLTDKIVKAAGPLANHYVCEIGPGPGGITRSIIKRRPHKLLVVEKDPRFIPTLQLLQECCKDHTNMIIAIDDIRNYNLENAFKGAPKHNWTEAPPPIHLIGNLPFSVSTNLIIRYLQAVSEQSSAWSFGRTSMTLTFQKEVGERMVAPMMDDQRCRLSVICQMWCDVKYKFTISGRAFVPKPDVDVAVVTLIPRKYPLVNLPFKMVEKVLRNSFNMRQKYCIRGLERLFPEEHRKELGSKLLQLAEIDPTIRPFQISNEEFVRIFYAYKILCEERPDLINYDSRAPKEQLMDTLL</sequence>
<feature type="binding site" evidence="11">
    <location>
        <position position="34"/>
    </location>
    <ligand>
        <name>S-adenosyl-L-methionine</name>
        <dbReference type="ChEBI" id="CHEBI:59789"/>
    </ligand>
</feature>
<evidence type="ECO:0000256" key="10">
    <source>
        <dbReference type="ARBA" id="ARBA00023163"/>
    </source>
</evidence>
<dbReference type="AlphaFoldDB" id="A0A9N9XJ37"/>
<gene>
    <name evidence="14" type="ORF">PHYEVI_LOCUS2314</name>
</gene>
<dbReference type="GO" id="GO:0005759">
    <property type="term" value="C:mitochondrial matrix"/>
    <property type="evidence" value="ECO:0007669"/>
    <property type="project" value="TreeGrafter"/>
</dbReference>
<dbReference type="GO" id="GO:0034246">
    <property type="term" value="F:mitochondrial transcription factor activity"/>
    <property type="evidence" value="ECO:0007669"/>
    <property type="project" value="TreeGrafter"/>
</dbReference>
<evidence type="ECO:0000259" key="13">
    <source>
        <dbReference type="SMART" id="SM00650"/>
    </source>
</evidence>
<evidence type="ECO:0000313" key="15">
    <source>
        <dbReference type="Proteomes" id="UP001153712"/>
    </source>
</evidence>
<evidence type="ECO:0000256" key="8">
    <source>
        <dbReference type="ARBA" id="ARBA00023015"/>
    </source>
</evidence>
<keyword evidence="8" id="KW-0805">Transcription regulation</keyword>
<keyword evidence="6 11" id="KW-0694">RNA-binding</keyword>
<feature type="domain" description="Ribosomal RNA adenine methylase transferase N-terminal" evidence="13">
    <location>
        <begin position="41"/>
        <end position="234"/>
    </location>
</feature>
<dbReference type="Gene3D" id="3.40.50.150">
    <property type="entry name" value="Vaccinia Virus protein VP39"/>
    <property type="match status" value="1"/>
</dbReference>
<dbReference type="EC" id="2.1.1.-" evidence="12"/>
<dbReference type="Gene3D" id="1.10.8.100">
    <property type="entry name" value="Ribosomal RNA adenine dimethylase-like, domain 2"/>
    <property type="match status" value="1"/>
</dbReference>
<reference evidence="14" key="1">
    <citation type="submission" date="2022-01" db="EMBL/GenBank/DDBJ databases">
        <authorList>
            <person name="King R."/>
        </authorList>
    </citation>
    <scope>NUCLEOTIDE SEQUENCE</scope>
</reference>
<dbReference type="PANTHER" id="PTHR11727">
    <property type="entry name" value="DIMETHYLADENOSINE TRANSFERASE"/>
    <property type="match status" value="1"/>
</dbReference>